<reference evidence="1 2" key="1">
    <citation type="submission" date="2020-12" db="EMBL/GenBank/DDBJ databases">
        <title>HMF7856_wgs.fasta genome submission.</title>
        <authorList>
            <person name="Kang H."/>
            <person name="Kim H."/>
            <person name="Joh K."/>
        </authorList>
    </citation>
    <scope>NUCLEOTIDE SEQUENCE [LARGE SCALE GENOMIC DNA]</scope>
    <source>
        <strain evidence="1 2">HMF7856</strain>
    </source>
</reference>
<dbReference type="RefSeq" id="WP_157526572.1">
    <property type="nucleotide sequence ID" value="NZ_CP066775.1"/>
</dbReference>
<dbReference type="EMBL" id="CP066775">
    <property type="protein sequence ID" value="QQL50686.1"/>
    <property type="molecule type" value="Genomic_DNA"/>
</dbReference>
<sequence length="190" mass="20847">MNRRDAIGRVALLMGGAVIGAEFFVSGCKSPVAGDVKDLAKPETIAYMDEVAETILPRTSTPGAKDAKVGAFMNVMVRDCYAPEDQKVFTEGLGKIDDATERKYSVKFIKADAKQRAAVLADLDKEAAAYNKSKKKEDPNHFYTMVKQLTLLGYFTSEEGCTKALRYLPIPGKFDGNYPYKKGDKAWALA</sequence>
<evidence type="ECO:0000313" key="1">
    <source>
        <dbReference type="EMBL" id="QQL50686.1"/>
    </source>
</evidence>
<dbReference type="InterPro" id="IPR027056">
    <property type="entry name" value="Gluconate_2DH_su3"/>
</dbReference>
<dbReference type="AlphaFoldDB" id="A0A6I4I6D9"/>
<evidence type="ECO:0000313" key="2">
    <source>
        <dbReference type="Proteomes" id="UP000429232"/>
    </source>
</evidence>
<name>A0A6I4I6D9_9SPHI</name>
<proteinExistence type="predicted"/>
<dbReference type="KEGG" id="mgik:GO620_004295"/>
<organism evidence="1 2">
    <name type="scientific">Mucilaginibacter ginkgonis</name>
    <dbReference type="NCBI Taxonomy" id="2682091"/>
    <lineage>
        <taxon>Bacteria</taxon>
        <taxon>Pseudomonadati</taxon>
        <taxon>Bacteroidota</taxon>
        <taxon>Sphingobacteriia</taxon>
        <taxon>Sphingobacteriales</taxon>
        <taxon>Sphingobacteriaceae</taxon>
        <taxon>Mucilaginibacter</taxon>
    </lineage>
</organism>
<protein>
    <submittedName>
        <fullName evidence="1">Gluconate 2-dehydrogenase subunit 3 family protein</fullName>
    </submittedName>
</protein>
<dbReference type="Proteomes" id="UP000429232">
    <property type="component" value="Chromosome"/>
</dbReference>
<gene>
    <name evidence="1" type="ORF">GO620_004295</name>
</gene>
<dbReference type="Pfam" id="PF13618">
    <property type="entry name" value="Gluconate_2-dh3"/>
    <property type="match status" value="1"/>
</dbReference>
<accession>A0A6I4I6D9</accession>
<keyword evidence="2" id="KW-1185">Reference proteome</keyword>